<comment type="caution">
    <text evidence="2">The sequence shown here is derived from an EMBL/GenBank/DDBJ whole genome shotgun (WGS) entry which is preliminary data.</text>
</comment>
<protein>
    <submittedName>
        <fullName evidence="2">Uncharacterized protein</fullName>
    </submittedName>
</protein>
<accession>A0A5N6L318</accession>
<dbReference type="EMBL" id="VIBQ01000075">
    <property type="protein sequence ID" value="KAB8621894.1"/>
    <property type="molecule type" value="Genomic_DNA"/>
</dbReference>
<feature type="region of interest" description="Disordered" evidence="1">
    <location>
        <begin position="81"/>
        <end position="100"/>
    </location>
</feature>
<keyword evidence="3" id="KW-1185">Reference proteome</keyword>
<name>A0A5N6L318_9ROSI</name>
<organism evidence="2 3">
    <name type="scientific">Carpinus fangiana</name>
    <dbReference type="NCBI Taxonomy" id="176857"/>
    <lineage>
        <taxon>Eukaryota</taxon>
        <taxon>Viridiplantae</taxon>
        <taxon>Streptophyta</taxon>
        <taxon>Embryophyta</taxon>
        <taxon>Tracheophyta</taxon>
        <taxon>Spermatophyta</taxon>
        <taxon>Magnoliopsida</taxon>
        <taxon>eudicotyledons</taxon>
        <taxon>Gunneridae</taxon>
        <taxon>Pentapetalae</taxon>
        <taxon>rosids</taxon>
        <taxon>fabids</taxon>
        <taxon>Fagales</taxon>
        <taxon>Betulaceae</taxon>
        <taxon>Carpinus</taxon>
    </lineage>
</organism>
<dbReference type="AlphaFoldDB" id="A0A5N6L318"/>
<proteinExistence type="predicted"/>
<sequence length="100" mass="10617">MLAQTCIRAHPENNEGECCEFGEEGEASVAQATQGQISSYFQQCGSIAVILDHEARPPNSQSLRAGAAIAVVALVIPTPMLGNETSQDRYPSGQQGTERP</sequence>
<gene>
    <name evidence="2" type="ORF">FH972_026005</name>
</gene>
<evidence type="ECO:0000313" key="3">
    <source>
        <dbReference type="Proteomes" id="UP000327013"/>
    </source>
</evidence>
<reference evidence="2 3" key="1">
    <citation type="submission" date="2019-06" db="EMBL/GenBank/DDBJ databases">
        <title>A chromosomal-level reference genome of Carpinus fangiana (Coryloideae, Betulaceae).</title>
        <authorList>
            <person name="Yang X."/>
            <person name="Wang Z."/>
            <person name="Zhang L."/>
            <person name="Hao G."/>
            <person name="Liu J."/>
            <person name="Yang Y."/>
        </authorList>
    </citation>
    <scope>NUCLEOTIDE SEQUENCE [LARGE SCALE GENOMIC DNA]</scope>
    <source>
        <strain evidence="2">Cfa_2016G</strain>
        <tissue evidence="2">Leaf</tissue>
    </source>
</reference>
<evidence type="ECO:0000256" key="1">
    <source>
        <dbReference type="SAM" id="MobiDB-lite"/>
    </source>
</evidence>
<feature type="compositionally biased region" description="Polar residues" evidence="1">
    <location>
        <begin position="83"/>
        <end position="100"/>
    </location>
</feature>
<dbReference type="Proteomes" id="UP000327013">
    <property type="component" value="Unassembled WGS sequence"/>
</dbReference>
<evidence type="ECO:0000313" key="2">
    <source>
        <dbReference type="EMBL" id="KAB8621894.1"/>
    </source>
</evidence>